<dbReference type="EMBL" id="AEWV01000042">
    <property type="protein sequence ID" value="EGC16424.1"/>
    <property type="molecule type" value="Genomic_DNA"/>
</dbReference>
<evidence type="ECO:0008006" key="4">
    <source>
        <dbReference type="Google" id="ProtNLM"/>
    </source>
</evidence>
<reference evidence="2 3" key="1">
    <citation type="submission" date="2011-01" db="EMBL/GenBank/DDBJ databases">
        <authorList>
            <person name="Muzny D."/>
            <person name="Qin X."/>
            <person name="Deng J."/>
            <person name="Jiang H."/>
            <person name="Liu Y."/>
            <person name="Qu J."/>
            <person name="Song X.-Z."/>
            <person name="Zhang L."/>
            <person name="Thornton R."/>
            <person name="Coyle M."/>
            <person name="Francisco L."/>
            <person name="Jackson L."/>
            <person name="Javaid M."/>
            <person name="Korchina V."/>
            <person name="Kovar C."/>
            <person name="Mata R."/>
            <person name="Mathew T."/>
            <person name="Ngo R."/>
            <person name="Nguyen L."/>
            <person name="Nguyen N."/>
            <person name="Okwuonu G."/>
            <person name="Ongeri F."/>
            <person name="Pham C."/>
            <person name="Simmons D."/>
            <person name="Wilczek-Boney K."/>
            <person name="Hale W."/>
            <person name="Jakkamsetti A."/>
            <person name="Pham P."/>
            <person name="Ruth R."/>
            <person name="San Lucas F."/>
            <person name="Warren J."/>
            <person name="Zhang J."/>
            <person name="Zhao Z."/>
            <person name="Zhou C."/>
            <person name="Zhu D."/>
            <person name="Lee S."/>
            <person name="Bess C."/>
            <person name="Blankenburg K."/>
            <person name="Forbes L."/>
            <person name="Fu Q."/>
            <person name="Gubbala S."/>
            <person name="Hirani K."/>
            <person name="Jayaseelan J.C."/>
            <person name="Lara F."/>
            <person name="Munidasa M."/>
            <person name="Palculict T."/>
            <person name="Patil S."/>
            <person name="Pu L.-L."/>
            <person name="Saada N."/>
            <person name="Tang L."/>
            <person name="Weissenberger G."/>
            <person name="Zhu Y."/>
            <person name="Hemphill L."/>
            <person name="Shang Y."/>
            <person name="Youmans B."/>
            <person name="Ayvaz T."/>
            <person name="Ross M."/>
            <person name="Santibanez J."/>
            <person name="Aqrawi P."/>
            <person name="Gross S."/>
            <person name="Joshi V."/>
            <person name="Fowler G."/>
            <person name="Nazareth L."/>
            <person name="Reid J."/>
            <person name="Worley K."/>
            <person name="Petrosino J."/>
            <person name="Highlander S."/>
            <person name="Gibbs R."/>
        </authorList>
    </citation>
    <scope>NUCLEOTIDE SEQUENCE [LARGE SCALE GENOMIC DNA]</scope>
    <source>
        <strain evidence="2 3">ATCC 33394</strain>
    </source>
</reference>
<dbReference type="InterPro" id="IPR010653">
    <property type="entry name" value="NlpB/DapX"/>
</dbReference>
<dbReference type="Pfam" id="PF06804">
    <property type="entry name" value="Lipoprotein_18"/>
    <property type="match status" value="1"/>
</dbReference>
<comment type="caution">
    <text evidence="2">The sequence shown here is derived from an EMBL/GenBank/DDBJ whole genome shotgun (WGS) entry which is preliminary data.</text>
</comment>
<proteinExistence type="predicted"/>
<dbReference type="Gene3D" id="3.30.310.170">
    <property type="entry name" value="Outer membrane protein assembly factor BamC"/>
    <property type="match status" value="1"/>
</dbReference>
<dbReference type="AlphaFoldDB" id="F0F2C4"/>
<accession>F0F2C4</accession>
<organism evidence="2 3">
    <name type="scientific">Kingella denitrificans ATCC 33394</name>
    <dbReference type="NCBI Taxonomy" id="888741"/>
    <lineage>
        <taxon>Bacteria</taxon>
        <taxon>Pseudomonadati</taxon>
        <taxon>Pseudomonadota</taxon>
        <taxon>Betaproteobacteria</taxon>
        <taxon>Neisseriales</taxon>
        <taxon>Neisseriaceae</taxon>
        <taxon>Kingella</taxon>
    </lineage>
</organism>
<protein>
    <recommendedName>
        <fullName evidence="4">NlpB/DapX lipoprotein</fullName>
    </recommendedName>
</protein>
<keyword evidence="1" id="KW-0732">Signal</keyword>
<dbReference type="RefSeq" id="WP_003784459.1">
    <property type="nucleotide sequence ID" value="NZ_GL870929.1"/>
</dbReference>
<dbReference type="HOGENOM" id="CLU_056157_0_0_4"/>
<evidence type="ECO:0000313" key="2">
    <source>
        <dbReference type="EMBL" id="EGC16424.1"/>
    </source>
</evidence>
<feature type="chain" id="PRO_5003251572" description="NlpB/DapX lipoprotein" evidence="1">
    <location>
        <begin position="23"/>
        <end position="375"/>
    </location>
</feature>
<dbReference type="STRING" id="888741.HMPREF9098_2259"/>
<dbReference type="PROSITE" id="PS51257">
    <property type="entry name" value="PROKAR_LIPOPROTEIN"/>
    <property type="match status" value="1"/>
</dbReference>
<name>F0F2C4_9NEIS</name>
<evidence type="ECO:0000256" key="1">
    <source>
        <dbReference type="SAM" id="SignalP"/>
    </source>
</evidence>
<keyword evidence="3" id="KW-1185">Reference proteome</keyword>
<dbReference type="Proteomes" id="UP000004088">
    <property type="component" value="Unassembled WGS sequence"/>
</dbReference>
<gene>
    <name evidence="2" type="ORF">HMPREF9098_2259</name>
</gene>
<feature type="signal peptide" evidence="1">
    <location>
        <begin position="1"/>
        <end position="22"/>
    </location>
</feature>
<sequence length="375" mass="42184">MKMMKPLAVMLLIAGVSGCASKSETPKLDYQSQNNKIVSLEVPPDLNDPRNGELYSLPEGTVARPDATTQRTGANSGKSVLMQVKNAHIERSGTQRWLVVQGKTANEMWPVLRSFWQEMGFTIASEEPQAGLMETEWAENRAKLPNQGLRRLFDMVGMGGIYTTSERDKFLIRMERNRQGGLDIFFTHKGLEEVYSNKREETTMWQPRANDPNLEAAFLARFMQYVGVDEAEAQRQVAVQADRDQGTEFAKREANTVLITGSAERNVNRVGSALNRIGLVVQQFVSERGMFIVRPAPTENEASANAPQKRGWFSRWFGSNKQPAEQQKPAQAAQLFVALENAGNGQRIHLLDQFGKPYTGEQANKWLDALYRELR</sequence>
<evidence type="ECO:0000313" key="3">
    <source>
        <dbReference type="Proteomes" id="UP000004088"/>
    </source>
</evidence>
<dbReference type="InterPro" id="IPR042268">
    <property type="entry name" value="BamC_C"/>
</dbReference>